<dbReference type="PROSITE" id="PS51934">
    <property type="entry name" value="LRAT"/>
    <property type="match status" value="1"/>
</dbReference>
<dbReference type="Proteomes" id="UP001370490">
    <property type="component" value="Unassembled WGS sequence"/>
</dbReference>
<evidence type="ECO:0000256" key="2">
    <source>
        <dbReference type="SAM" id="SignalP"/>
    </source>
</evidence>
<reference evidence="4 5" key="1">
    <citation type="submission" date="2023-12" db="EMBL/GenBank/DDBJ databases">
        <title>A high-quality genome assembly for Dillenia turbinata (Dilleniales).</title>
        <authorList>
            <person name="Chanderbali A."/>
        </authorList>
    </citation>
    <scope>NUCLEOTIDE SEQUENCE [LARGE SCALE GENOMIC DNA]</scope>
    <source>
        <strain evidence="4">LSX21</strain>
        <tissue evidence="4">Leaf</tissue>
    </source>
</reference>
<feature type="compositionally biased region" description="Basic and acidic residues" evidence="1">
    <location>
        <begin position="265"/>
        <end position="283"/>
    </location>
</feature>
<evidence type="ECO:0000256" key="1">
    <source>
        <dbReference type="SAM" id="MobiDB-lite"/>
    </source>
</evidence>
<proteinExistence type="predicted"/>
<sequence>MLIIIVMSPSYLRLGWFLAPLVVMTESAKLRPLNLEPCFDSRDHGVVKSCLECFLSGHKLCRVVYEVSSRQLLLKRAGSCSTENSDDAKISKKTNNGEDVSYDFITMIRKVLRIYVREGEVIHYTKTNESRPSFNVKGNCVCGFDPNKDHGVVKSCLECFLSGHKLYRVEYGVSSRRLLLMRAGTCSKENSDDAMMVLHRAETLLIENSFGEYNLLFNNCESFARFCMTGKAISKQVVAAVSVDKNKLWWEENKETREEDDDNENDNRNEHDNKDNYRDSEEE</sequence>
<keyword evidence="2" id="KW-0732">Signal</keyword>
<dbReference type="InterPro" id="IPR007053">
    <property type="entry name" value="LRAT_dom"/>
</dbReference>
<feature type="signal peptide" evidence="2">
    <location>
        <begin position="1"/>
        <end position="27"/>
    </location>
</feature>
<evidence type="ECO:0000259" key="3">
    <source>
        <dbReference type="PROSITE" id="PS51934"/>
    </source>
</evidence>
<dbReference type="EMBL" id="JBAMMX010000007">
    <property type="protein sequence ID" value="KAK6936450.1"/>
    <property type="molecule type" value="Genomic_DNA"/>
</dbReference>
<evidence type="ECO:0000313" key="4">
    <source>
        <dbReference type="EMBL" id="KAK6936450.1"/>
    </source>
</evidence>
<protein>
    <submittedName>
        <fullName evidence="4">LRAT domain</fullName>
    </submittedName>
</protein>
<feature type="chain" id="PRO_5043044878" evidence="2">
    <location>
        <begin position="28"/>
        <end position="283"/>
    </location>
</feature>
<name>A0AAN8ZJF7_9MAGN</name>
<accession>A0AAN8ZJF7</accession>
<dbReference type="Pfam" id="PF04970">
    <property type="entry name" value="LRAT"/>
    <property type="match status" value="1"/>
</dbReference>
<comment type="caution">
    <text evidence="4">The sequence shown here is derived from an EMBL/GenBank/DDBJ whole genome shotgun (WGS) entry which is preliminary data.</text>
</comment>
<feature type="domain" description="LRAT" evidence="3">
    <location>
        <begin position="101"/>
        <end position="236"/>
    </location>
</feature>
<dbReference type="Gene3D" id="3.90.1720.10">
    <property type="entry name" value="endopeptidase domain like (from Nostoc punctiforme)"/>
    <property type="match status" value="1"/>
</dbReference>
<evidence type="ECO:0000313" key="5">
    <source>
        <dbReference type="Proteomes" id="UP001370490"/>
    </source>
</evidence>
<gene>
    <name evidence="4" type="ORF">RJ641_033480</name>
</gene>
<dbReference type="PANTHER" id="PTHR46137:SF3">
    <property type="entry name" value="OS05G0310600 PROTEIN"/>
    <property type="match status" value="1"/>
</dbReference>
<keyword evidence="5" id="KW-1185">Reference proteome</keyword>
<dbReference type="AlphaFoldDB" id="A0AAN8ZJF7"/>
<feature type="region of interest" description="Disordered" evidence="1">
    <location>
        <begin position="252"/>
        <end position="283"/>
    </location>
</feature>
<organism evidence="4 5">
    <name type="scientific">Dillenia turbinata</name>
    <dbReference type="NCBI Taxonomy" id="194707"/>
    <lineage>
        <taxon>Eukaryota</taxon>
        <taxon>Viridiplantae</taxon>
        <taxon>Streptophyta</taxon>
        <taxon>Embryophyta</taxon>
        <taxon>Tracheophyta</taxon>
        <taxon>Spermatophyta</taxon>
        <taxon>Magnoliopsida</taxon>
        <taxon>eudicotyledons</taxon>
        <taxon>Gunneridae</taxon>
        <taxon>Pentapetalae</taxon>
        <taxon>Dilleniales</taxon>
        <taxon>Dilleniaceae</taxon>
        <taxon>Dillenia</taxon>
    </lineage>
</organism>
<dbReference type="PANTHER" id="PTHR46137">
    <property type="entry name" value="OS05G0310600 PROTEIN"/>
    <property type="match status" value="1"/>
</dbReference>